<evidence type="ECO:0000313" key="2">
    <source>
        <dbReference type="EMBL" id="QES88656.1"/>
    </source>
</evidence>
<dbReference type="Proteomes" id="UP000292424">
    <property type="component" value="Chromosome"/>
</dbReference>
<keyword evidence="1" id="KW-1133">Transmembrane helix</keyword>
<evidence type="ECO:0000313" key="3">
    <source>
        <dbReference type="Proteomes" id="UP000292424"/>
    </source>
</evidence>
<keyword evidence="1" id="KW-0472">Membrane</keyword>
<gene>
    <name evidence="2" type="ORF">E0W69_008315</name>
</gene>
<feature type="transmembrane region" description="Helical" evidence="1">
    <location>
        <begin position="12"/>
        <end position="33"/>
    </location>
</feature>
<dbReference type="EMBL" id="CP044016">
    <property type="protein sequence ID" value="QES88656.1"/>
    <property type="molecule type" value="Genomic_DNA"/>
</dbReference>
<organism evidence="2 3">
    <name type="scientific">Rhizosphaericola mali</name>
    <dbReference type="NCBI Taxonomy" id="2545455"/>
    <lineage>
        <taxon>Bacteria</taxon>
        <taxon>Pseudomonadati</taxon>
        <taxon>Bacteroidota</taxon>
        <taxon>Chitinophagia</taxon>
        <taxon>Chitinophagales</taxon>
        <taxon>Chitinophagaceae</taxon>
        <taxon>Rhizosphaericola</taxon>
    </lineage>
</organism>
<evidence type="ECO:0000256" key="1">
    <source>
        <dbReference type="SAM" id="Phobius"/>
    </source>
</evidence>
<feature type="transmembrane region" description="Helical" evidence="1">
    <location>
        <begin position="77"/>
        <end position="97"/>
    </location>
</feature>
<keyword evidence="1" id="KW-0812">Transmembrane</keyword>
<dbReference type="OrthoDB" id="1629003at2"/>
<reference evidence="2 3" key="1">
    <citation type="submission" date="2019-09" db="EMBL/GenBank/DDBJ databases">
        <title>Complete genome sequence of Arachidicoccus sp. B3-10 isolated from apple orchard soil.</title>
        <authorList>
            <person name="Kim H.S."/>
            <person name="Han K.-I."/>
            <person name="Suh M.K."/>
            <person name="Lee K.C."/>
            <person name="Eom M.K."/>
            <person name="Kim J.-S."/>
            <person name="Kang S.W."/>
            <person name="Sin Y."/>
            <person name="Lee J.-S."/>
        </authorList>
    </citation>
    <scope>NUCLEOTIDE SEQUENCE [LARGE SCALE GENOMIC DNA]</scope>
    <source>
        <strain evidence="2 3">B3-10</strain>
    </source>
</reference>
<name>A0A5P2FYS2_9BACT</name>
<protein>
    <submittedName>
        <fullName evidence="2">DUF1440 domain-containing protein</fullName>
    </submittedName>
</protein>
<keyword evidence="3" id="KW-1185">Reference proteome</keyword>
<sequence>MSKYNLKIVRKKTALIFTGIAAGILSGIVKFGWEVPFPPRTPVRDANNPPQILLEKLGFSFQQAHLSYTYNSNSRPIMSFIVHFGFSIFFALLYTFLVEKWAIIKVWGGAAFGIVVFVLFHEIIMPIMGVVPAPWNQPWQEHLSEFFGHIVWFWTIEIVRRDLRNRLTHESDPT</sequence>
<dbReference type="Pfam" id="PF07274">
    <property type="entry name" value="DUF1440"/>
    <property type="match status" value="1"/>
</dbReference>
<accession>A0A5P2FYS2</accession>
<dbReference type="KEGG" id="arac:E0W69_008315"/>
<proteinExistence type="predicted"/>
<dbReference type="AlphaFoldDB" id="A0A5P2FYS2"/>
<feature type="transmembrane region" description="Helical" evidence="1">
    <location>
        <begin position="109"/>
        <end position="131"/>
    </location>
</feature>
<dbReference type="InterPro" id="IPR009898">
    <property type="entry name" value="DUF1440"/>
</dbReference>